<dbReference type="GO" id="GO:0016791">
    <property type="term" value="F:phosphatase activity"/>
    <property type="evidence" value="ECO:0007669"/>
    <property type="project" value="TreeGrafter"/>
</dbReference>
<feature type="binding site" evidence="1">
    <location>
        <position position="66"/>
    </location>
    <ligand>
        <name>substrate</name>
    </ligand>
</feature>
<dbReference type="InterPro" id="IPR050275">
    <property type="entry name" value="PGM_Phosphatase"/>
</dbReference>
<dbReference type="EMBL" id="AP018365">
    <property type="protein sequence ID" value="BBA96609.1"/>
    <property type="molecule type" value="Genomic_DNA"/>
</dbReference>
<dbReference type="InterPro" id="IPR013078">
    <property type="entry name" value="His_Pase_superF_clade-1"/>
</dbReference>
<proteinExistence type="predicted"/>
<reference evidence="2 3" key="1">
    <citation type="journal article" date="2010" name="J. Bacteriol.">
        <title>Biochemical characterization of a novel indole prenyltransferase from Streptomyces sp. SN-593.</title>
        <authorList>
            <person name="Takahashi S."/>
            <person name="Takagi H."/>
            <person name="Toyoda A."/>
            <person name="Uramoto M."/>
            <person name="Nogawa T."/>
            <person name="Ueki M."/>
            <person name="Sakaki Y."/>
            <person name="Osada H."/>
        </authorList>
    </citation>
    <scope>NUCLEOTIDE SEQUENCE [LARGE SCALE GENOMIC DNA]</scope>
    <source>
        <strain evidence="2 3">SN-593</strain>
    </source>
</reference>
<dbReference type="GO" id="GO:0005737">
    <property type="term" value="C:cytoplasm"/>
    <property type="evidence" value="ECO:0007669"/>
    <property type="project" value="TreeGrafter"/>
</dbReference>
<dbReference type="SUPFAM" id="SSF53254">
    <property type="entry name" value="Phosphoglycerate mutase-like"/>
    <property type="match status" value="1"/>
</dbReference>
<dbReference type="PANTHER" id="PTHR48100">
    <property type="entry name" value="BROAD-SPECIFICITY PHOSPHATASE YOR283W-RELATED"/>
    <property type="match status" value="1"/>
</dbReference>
<gene>
    <name evidence="2" type="ORF">RVR_1982</name>
</gene>
<sequence>MTDTPSSGAATLFLARHGETVWHEENRYTGVSDIALTPRGLDQAEALGAWAAGAGLDAVVTSPLSRARRTAEPAARATGIAPDVEPGLKEVDFGIAEGRTLDELRASHPEAAAAFLANPAAHPFPAGEDPFTAAARGAAALHRVAAARPGRRVLVVAHNTLFRLVLCHLLGIPESRYRQVFPALRNCATTEVRLSRAGAALLSLNVPT</sequence>
<reference evidence="2 3" key="4">
    <citation type="journal article" date="2020" name="Sci. Rep.">
        <title>beta-carboline chemical signals induce reveromycin production through a LuxR family regulator in Streptomyces sp. SN-593.</title>
        <authorList>
            <person name="Panthee S."/>
            <person name="Kito N."/>
            <person name="Hayashi T."/>
            <person name="Shimizu T."/>
            <person name="Ishikawa J."/>
            <person name="Hamamoto H."/>
            <person name="Osada H."/>
            <person name="Takahashi S."/>
        </authorList>
    </citation>
    <scope>NUCLEOTIDE SEQUENCE [LARGE SCALE GENOMIC DNA]</scope>
    <source>
        <strain evidence="2 3">SN-593</strain>
    </source>
</reference>
<evidence type="ECO:0000256" key="1">
    <source>
        <dbReference type="PIRSR" id="PIRSR613078-2"/>
    </source>
</evidence>
<evidence type="ECO:0000313" key="2">
    <source>
        <dbReference type="EMBL" id="BBA96609.1"/>
    </source>
</evidence>
<feature type="binding site" evidence="1">
    <location>
        <begin position="29"/>
        <end position="30"/>
    </location>
    <ligand>
        <name>substrate</name>
    </ligand>
</feature>
<dbReference type="Proteomes" id="UP000595703">
    <property type="component" value="Chromosome"/>
</dbReference>
<dbReference type="AlphaFoldDB" id="A0A7U3VMI9"/>
<name>A0A7U3VMI9_9ACTN</name>
<dbReference type="Pfam" id="PF00300">
    <property type="entry name" value="His_Phos_1"/>
    <property type="match status" value="1"/>
</dbReference>
<dbReference type="SMART" id="SM00855">
    <property type="entry name" value="PGAM"/>
    <property type="match status" value="1"/>
</dbReference>
<organism evidence="2 3">
    <name type="scientific">Actinacidiphila reveromycinica</name>
    <dbReference type="NCBI Taxonomy" id="659352"/>
    <lineage>
        <taxon>Bacteria</taxon>
        <taxon>Bacillati</taxon>
        <taxon>Actinomycetota</taxon>
        <taxon>Actinomycetes</taxon>
        <taxon>Kitasatosporales</taxon>
        <taxon>Streptomycetaceae</taxon>
        <taxon>Actinacidiphila</taxon>
    </lineage>
</organism>
<dbReference type="KEGG" id="arev:RVR_1982"/>
<reference evidence="2 3" key="3">
    <citation type="journal article" date="2011" name="Nat. Chem. Biol.">
        <title>Reveromycin A biosynthesis uses RevG and RevJ for stereospecific spiroacetal formation.</title>
        <authorList>
            <person name="Takahashi S."/>
            <person name="Toyoda A."/>
            <person name="Sekiyama Y."/>
            <person name="Takagi H."/>
            <person name="Nogawa T."/>
            <person name="Uramoto M."/>
            <person name="Suzuki R."/>
            <person name="Koshino H."/>
            <person name="Kumano T."/>
            <person name="Panthee S."/>
            <person name="Dairi T."/>
            <person name="Ishikawa J."/>
            <person name="Ikeda H."/>
            <person name="Sakaki Y."/>
            <person name="Osada H."/>
        </authorList>
    </citation>
    <scope>NUCLEOTIDE SEQUENCE [LARGE SCALE GENOMIC DNA]</scope>
    <source>
        <strain evidence="2 3">SN-593</strain>
    </source>
</reference>
<dbReference type="InterPro" id="IPR029033">
    <property type="entry name" value="His_PPase_superfam"/>
</dbReference>
<dbReference type="Gene3D" id="3.40.50.1240">
    <property type="entry name" value="Phosphoglycerate mutase-like"/>
    <property type="match status" value="1"/>
</dbReference>
<keyword evidence="3" id="KW-1185">Reference proteome</keyword>
<evidence type="ECO:0000313" key="3">
    <source>
        <dbReference type="Proteomes" id="UP000595703"/>
    </source>
</evidence>
<accession>A0A7U3VMI9</accession>
<reference evidence="2 3" key="2">
    <citation type="journal article" date="2011" name="J. Antibiot.">
        <title>Furaquinocins I and J: novel polyketide isoprenoid hybrid compounds from Streptomyces reveromyceticus SN-593.</title>
        <authorList>
            <person name="Panthee S."/>
            <person name="Takahashi S."/>
            <person name="Takagi H."/>
            <person name="Nogawa T."/>
            <person name="Oowada E."/>
            <person name="Uramoto M."/>
            <person name="Osada H."/>
        </authorList>
    </citation>
    <scope>NUCLEOTIDE SEQUENCE [LARGE SCALE GENOMIC DNA]</scope>
    <source>
        <strain evidence="2 3">SN-593</strain>
    </source>
</reference>
<protein>
    <submittedName>
        <fullName evidence="2">Putative mutase</fullName>
    </submittedName>
</protein>
<dbReference type="PANTHER" id="PTHR48100:SF1">
    <property type="entry name" value="HISTIDINE PHOSPHATASE FAMILY PROTEIN-RELATED"/>
    <property type="match status" value="1"/>
</dbReference>
<dbReference type="CDD" id="cd07067">
    <property type="entry name" value="HP_PGM_like"/>
    <property type="match status" value="1"/>
</dbReference>
<dbReference type="RefSeq" id="WP_202233018.1">
    <property type="nucleotide sequence ID" value="NZ_AP018365.1"/>
</dbReference>